<name>A0AAN4ZFU2_9BILA</name>
<evidence type="ECO:0000313" key="1">
    <source>
        <dbReference type="EMBL" id="GMR36195.1"/>
    </source>
</evidence>
<dbReference type="EMBL" id="BTRK01000002">
    <property type="protein sequence ID" value="GMR36195.1"/>
    <property type="molecule type" value="Genomic_DNA"/>
</dbReference>
<evidence type="ECO:0000313" key="2">
    <source>
        <dbReference type="Proteomes" id="UP001328107"/>
    </source>
</evidence>
<dbReference type="Proteomes" id="UP001328107">
    <property type="component" value="Unassembled WGS sequence"/>
</dbReference>
<dbReference type="AlphaFoldDB" id="A0AAN4ZFU2"/>
<reference evidence="2" key="1">
    <citation type="submission" date="2022-10" db="EMBL/GenBank/DDBJ databases">
        <title>Genome assembly of Pristionchus species.</title>
        <authorList>
            <person name="Yoshida K."/>
            <person name="Sommer R.J."/>
        </authorList>
    </citation>
    <scope>NUCLEOTIDE SEQUENCE [LARGE SCALE GENOMIC DNA]</scope>
    <source>
        <strain evidence="2">RS5460</strain>
    </source>
</reference>
<accession>A0AAN4ZFU2</accession>
<feature type="non-terminal residue" evidence="1">
    <location>
        <position position="1"/>
    </location>
</feature>
<evidence type="ECO:0008006" key="3">
    <source>
        <dbReference type="Google" id="ProtNLM"/>
    </source>
</evidence>
<gene>
    <name evidence="1" type="ORF">PMAYCL1PPCAC_06390</name>
</gene>
<proteinExistence type="predicted"/>
<organism evidence="1 2">
    <name type="scientific">Pristionchus mayeri</name>
    <dbReference type="NCBI Taxonomy" id="1317129"/>
    <lineage>
        <taxon>Eukaryota</taxon>
        <taxon>Metazoa</taxon>
        <taxon>Ecdysozoa</taxon>
        <taxon>Nematoda</taxon>
        <taxon>Chromadorea</taxon>
        <taxon>Rhabditida</taxon>
        <taxon>Rhabditina</taxon>
        <taxon>Diplogasteromorpha</taxon>
        <taxon>Diplogasteroidea</taxon>
        <taxon>Neodiplogasteridae</taxon>
        <taxon>Pristionchus</taxon>
    </lineage>
</organism>
<dbReference type="CDD" id="cd09917">
    <property type="entry name" value="F-box_SF"/>
    <property type="match status" value="1"/>
</dbReference>
<comment type="caution">
    <text evidence="1">The sequence shown here is derived from an EMBL/GenBank/DDBJ whole genome shotgun (WGS) entry which is preliminary data.</text>
</comment>
<protein>
    <recommendedName>
        <fullName evidence="3">F-box domain-containing protein</fullName>
    </recommendedName>
</protein>
<sequence length="172" mass="19492">AKAPISLSEKFIPEEEGKPVLPPELFLKIISYDCITLPDRMNLRLTCKAMEAMVVGLDLCPVAPNLRSITITQERGKEAMKSRTVISGLEAYVPKGRKPTYKHFLRFMSSRIFRSVIFDRVCIEHVSFLASTPTLSISQFNFNPNTPEGRMNVEQLKTFCECKYTKSKNGII</sequence>
<keyword evidence="2" id="KW-1185">Reference proteome</keyword>